<gene>
    <name evidence="5" type="ORF">KIJ12_07975</name>
</gene>
<evidence type="ECO:0000259" key="4">
    <source>
        <dbReference type="SMART" id="SM00642"/>
    </source>
</evidence>
<dbReference type="Gene3D" id="3.90.400.10">
    <property type="entry name" value="Oligo-1,6-glucosidase, Domain 2"/>
    <property type="match status" value="1"/>
</dbReference>
<reference evidence="5" key="1">
    <citation type="submission" date="2021-05" db="EMBL/GenBank/DDBJ databases">
        <title>Pangenome of Leuconostoc gelidum warrants species status for Leuconostoc gelidum subsp. gasicomitatum.</title>
        <authorList>
            <person name="Johansson P."/>
            <person name="Sade E."/>
            <person name="Hultman J."/>
            <person name="Auvinen P."/>
            <person name="Bjorkroth J."/>
        </authorList>
    </citation>
    <scope>NUCLEOTIDE SEQUENCE</scope>
    <source>
        <strain evidence="5">A.21.4</strain>
    </source>
</reference>
<protein>
    <submittedName>
        <fullName evidence="5">Alpha-glucosidase</fullName>
    </submittedName>
</protein>
<dbReference type="SMART" id="SM00642">
    <property type="entry name" value="Aamy"/>
    <property type="match status" value="1"/>
</dbReference>
<name>A0A9Q3XUQ4_9LACO</name>
<dbReference type="SUPFAM" id="SSF51445">
    <property type="entry name" value="(Trans)glycosidases"/>
    <property type="match status" value="1"/>
</dbReference>
<evidence type="ECO:0000256" key="1">
    <source>
        <dbReference type="ARBA" id="ARBA00008061"/>
    </source>
</evidence>
<dbReference type="AlphaFoldDB" id="A0A9Q3XUQ4"/>
<dbReference type="FunFam" id="3.90.400.10:FF:000002">
    <property type="entry name" value="Sucrose isomerase"/>
    <property type="match status" value="1"/>
</dbReference>
<dbReference type="InterPro" id="IPR006047">
    <property type="entry name" value="GH13_cat_dom"/>
</dbReference>
<dbReference type="FunFam" id="3.20.20.80:FF:000064">
    <property type="entry name" value="Oligo-1,6-glucosidase"/>
    <property type="match status" value="1"/>
</dbReference>
<dbReference type="Pfam" id="PF00128">
    <property type="entry name" value="Alpha-amylase"/>
    <property type="match status" value="1"/>
</dbReference>
<dbReference type="CDD" id="cd11333">
    <property type="entry name" value="AmyAc_SI_OligoGlu_DGase"/>
    <property type="match status" value="1"/>
</dbReference>
<dbReference type="EMBL" id="JAHBFI010000019">
    <property type="protein sequence ID" value="MBZ5963076.1"/>
    <property type="molecule type" value="Genomic_DNA"/>
</dbReference>
<comment type="caution">
    <text evidence="5">The sequence shown here is derived from an EMBL/GenBank/DDBJ whole genome shotgun (WGS) entry which is preliminary data.</text>
</comment>
<evidence type="ECO:0000256" key="2">
    <source>
        <dbReference type="ARBA" id="ARBA00022801"/>
    </source>
</evidence>
<dbReference type="Gene3D" id="2.60.40.1180">
    <property type="entry name" value="Golgi alpha-mannosidase II"/>
    <property type="match status" value="1"/>
</dbReference>
<dbReference type="RefSeq" id="WP_224144343.1">
    <property type="nucleotide sequence ID" value="NZ_CBCPIF010000001.1"/>
</dbReference>
<evidence type="ECO:0000313" key="5">
    <source>
        <dbReference type="EMBL" id="MBZ5963076.1"/>
    </source>
</evidence>
<organism evidence="5 6">
    <name type="scientific">Leuconostoc gasicomitatum</name>
    <dbReference type="NCBI Taxonomy" id="115778"/>
    <lineage>
        <taxon>Bacteria</taxon>
        <taxon>Bacillati</taxon>
        <taxon>Bacillota</taxon>
        <taxon>Bacilli</taxon>
        <taxon>Lactobacillales</taxon>
        <taxon>Lactobacillaceae</taxon>
        <taxon>Leuconostoc</taxon>
        <taxon>Leuconostoc gelidum group</taxon>
    </lineage>
</organism>
<evidence type="ECO:0000313" key="6">
    <source>
        <dbReference type="Proteomes" id="UP000752647"/>
    </source>
</evidence>
<dbReference type="Proteomes" id="UP000752647">
    <property type="component" value="Unassembled WGS sequence"/>
</dbReference>
<dbReference type="GO" id="GO:0004556">
    <property type="term" value="F:alpha-amylase activity"/>
    <property type="evidence" value="ECO:0007669"/>
    <property type="project" value="TreeGrafter"/>
</dbReference>
<dbReference type="InterPro" id="IPR013780">
    <property type="entry name" value="Glyco_hydro_b"/>
</dbReference>
<dbReference type="InterPro" id="IPR045857">
    <property type="entry name" value="O16G_dom_2"/>
</dbReference>
<comment type="similarity">
    <text evidence="1">Belongs to the glycosyl hydrolase 13 family.</text>
</comment>
<dbReference type="PANTHER" id="PTHR10357:SF178">
    <property type="entry name" value="OLIGO-1,6-GLUCOSIDASE 3-RELATED"/>
    <property type="match status" value="1"/>
</dbReference>
<keyword evidence="2" id="KW-0378">Hydrolase</keyword>
<dbReference type="SUPFAM" id="SSF51011">
    <property type="entry name" value="Glycosyl hydrolase domain"/>
    <property type="match status" value="1"/>
</dbReference>
<evidence type="ECO:0000256" key="3">
    <source>
        <dbReference type="ARBA" id="ARBA00023295"/>
    </source>
</evidence>
<feature type="domain" description="Glycosyl hydrolase family 13 catalytic" evidence="4">
    <location>
        <begin position="19"/>
        <end position="410"/>
    </location>
</feature>
<dbReference type="InterPro" id="IPR017853">
    <property type="entry name" value="GH"/>
</dbReference>
<sequence>MEISGASTLPWWKTAIGYQIYPRSFQDSNNDGIGDIKGIINHLAYLKWLDIDFIWLNPVYKSPNIDNGYDISDFQDISEDYGTIEDFKKLLDEAHKLNIRVIMDLVVNHTSDQHRWFQEARKSKDNPYHNFYIWRDNINDTRPNDWENFTNDSVWELNEATNEWYFHLFSPQQPDLNWENPKVQHKIIDMINWWADQNIDGFRLDALSHLKKSNFDVPQPVGDDKFSIFSNNQGIDEYLDLLHQTFVKRNLMTVGEAGGVHADTARIWTGQVGFIDMIFELEHQVRQSTIPPRAERESFLTILANWQEALNKQGWLGLYIENHDQPRAITVYGANTQAAGKVLATLLLTLHGTPFIYQGQELGMTNMHFPAPEDINDVATQNTYERLVLTGLSEKDALTEATSWSRDNARTPMQWSKFGFSQSDEAKKKSWILTNTNSVSINLHNELIDNQSMLHYYRRLIHLRRHDAVLQTGDFKLIKTKIKNILIFIRQIADQKRLIMLNLDDNPLSIVLPDSIFLEVWWPIISSSGSFTKITPKMTLSPYQAMIWKN</sequence>
<dbReference type="PANTHER" id="PTHR10357">
    <property type="entry name" value="ALPHA-AMYLASE FAMILY MEMBER"/>
    <property type="match status" value="1"/>
</dbReference>
<dbReference type="GO" id="GO:0009313">
    <property type="term" value="P:oligosaccharide catabolic process"/>
    <property type="evidence" value="ECO:0007669"/>
    <property type="project" value="TreeGrafter"/>
</dbReference>
<dbReference type="Gene3D" id="3.20.20.80">
    <property type="entry name" value="Glycosidases"/>
    <property type="match status" value="1"/>
</dbReference>
<keyword evidence="3" id="KW-0326">Glycosidase</keyword>
<proteinExistence type="inferred from homology"/>
<accession>A0A9Q3XUQ4</accession>